<reference evidence="6 7" key="1">
    <citation type="submission" date="2020-04" db="EMBL/GenBank/DDBJ databases">
        <title>MicrobeNet Type strains.</title>
        <authorList>
            <person name="Nicholson A.C."/>
        </authorList>
    </citation>
    <scope>NUCLEOTIDE SEQUENCE [LARGE SCALE GENOMIC DNA]</scope>
    <source>
        <strain evidence="6 7">JCM 12354</strain>
    </source>
</reference>
<keyword evidence="7" id="KW-1185">Reference proteome</keyword>
<dbReference type="InterPro" id="IPR050204">
    <property type="entry name" value="AraC_XylS_family_regulators"/>
</dbReference>
<evidence type="ECO:0000256" key="2">
    <source>
        <dbReference type="ARBA" id="ARBA00023125"/>
    </source>
</evidence>
<dbReference type="AlphaFoldDB" id="A0A846Y1I2"/>
<dbReference type="Pfam" id="PF12833">
    <property type="entry name" value="HTH_18"/>
    <property type="match status" value="1"/>
</dbReference>
<evidence type="ECO:0000313" key="7">
    <source>
        <dbReference type="Proteomes" id="UP000565711"/>
    </source>
</evidence>
<accession>A0A846Y1I2</accession>
<protein>
    <submittedName>
        <fullName evidence="6">AraC family transcriptional regulator</fullName>
    </submittedName>
</protein>
<dbReference type="Pfam" id="PF20240">
    <property type="entry name" value="DUF6597"/>
    <property type="match status" value="1"/>
</dbReference>
<dbReference type="GO" id="GO:0043565">
    <property type="term" value="F:sequence-specific DNA binding"/>
    <property type="evidence" value="ECO:0007669"/>
    <property type="project" value="InterPro"/>
</dbReference>
<dbReference type="Gene3D" id="1.10.10.60">
    <property type="entry name" value="Homeodomain-like"/>
    <property type="match status" value="1"/>
</dbReference>
<name>A0A846Y1I2_9NOCA</name>
<dbReference type="PANTHER" id="PTHR46796">
    <property type="entry name" value="HTH-TYPE TRANSCRIPTIONAL ACTIVATOR RHAS-RELATED"/>
    <property type="match status" value="1"/>
</dbReference>
<keyword evidence="2" id="KW-0238">DNA-binding</keyword>
<feature type="region of interest" description="Disordered" evidence="4">
    <location>
        <begin position="222"/>
        <end position="244"/>
    </location>
</feature>
<dbReference type="PANTHER" id="PTHR46796:SF15">
    <property type="entry name" value="BLL1074 PROTEIN"/>
    <property type="match status" value="1"/>
</dbReference>
<dbReference type="GO" id="GO:0003700">
    <property type="term" value="F:DNA-binding transcription factor activity"/>
    <property type="evidence" value="ECO:0007669"/>
    <property type="project" value="InterPro"/>
</dbReference>
<evidence type="ECO:0000256" key="1">
    <source>
        <dbReference type="ARBA" id="ARBA00023015"/>
    </source>
</evidence>
<gene>
    <name evidence="6" type="ORF">HGA08_16865</name>
</gene>
<dbReference type="SMART" id="SM00342">
    <property type="entry name" value="HTH_ARAC"/>
    <property type="match status" value="1"/>
</dbReference>
<dbReference type="InterPro" id="IPR018060">
    <property type="entry name" value="HTH_AraC"/>
</dbReference>
<dbReference type="EMBL" id="JAAXOP010000009">
    <property type="protein sequence ID" value="NKY51892.1"/>
    <property type="molecule type" value="Genomic_DNA"/>
</dbReference>
<keyword evidence="1" id="KW-0805">Transcription regulation</keyword>
<evidence type="ECO:0000256" key="3">
    <source>
        <dbReference type="ARBA" id="ARBA00023163"/>
    </source>
</evidence>
<feature type="domain" description="HTH araC/xylS-type" evidence="5">
    <location>
        <begin position="132"/>
        <end position="229"/>
    </location>
</feature>
<evidence type="ECO:0000256" key="4">
    <source>
        <dbReference type="SAM" id="MobiDB-lite"/>
    </source>
</evidence>
<comment type="caution">
    <text evidence="6">The sequence shown here is derived from an EMBL/GenBank/DDBJ whole genome shotgun (WGS) entry which is preliminary data.</text>
</comment>
<evidence type="ECO:0000313" key="6">
    <source>
        <dbReference type="EMBL" id="NKY51892.1"/>
    </source>
</evidence>
<evidence type="ECO:0000259" key="5">
    <source>
        <dbReference type="PROSITE" id="PS01124"/>
    </source>
</evidence>
<organism evidence="6 7">
    <name type="scientific">Nocardia vermiculata</name>
    <dbReference type="NCBI Taxonomy" id="257274"/>
    <lineage>
        <taxon>Bacteria</taxon>
        <taxon>Bacillati</taxon>
        <taxon>Actinomycetota</taxon>
        <taxon>Actinomycetes</taxon>
        <taxon>Mycobacteriales</taxon>
        <taxon>Nocardiaceae</taxon>
        <taxon>Nocardia</taxon>
    </lineage>
</organism>
<dbReference type="InterPro" id="IPR046532">
    <property type="entry name" value="DUF6597"/>
</dbReference>
<keyword evidence="3" id="KW-0804">Transcription</keyword>
<dbReference type="Proteomes" id="UP000565711">
    <property type="component" value="Unassembled WGS sequence"/>
</dbReference>
<sequence length="244" mass="25780">MPSYAQRRTDVRAGAVLWRRQVVDGPVAVLPDGCMDLLWLDGRLLVAGPDTRVHHSTGTATTVYGIRFAPGTAPALLGVRAEELRDRRAEISEVWHGPQARAMTELVAGAPDPARGLEEVARRCARSAAPPDPLSAQVVRRLRAGDSVAATAAALGLGTRRLHRLSVAAFGYGPKTLARILRMEYALDLARAGTGWADVAATAGYVDQSHLVREIRALTGRPPGAVLDPHGPAGDTACRGPNAG</sequence>
<proteinExistence type="predicted"/>
<dbReference type="PROSITE" id="PS01124">
    <property type="entry name" value="HTH_ARAC_FAMILY_2"/>
    <property type="match status" value="1"/>
</dbReference>